<feature type="transmembrane region" description="Helical" evidence="1">
    <location>
        <begin position="231"/>
        <end position="249"/>
    </location>
</feature>
<sequence length="261" mass="29528">MLSHLQIRILWLLGIVVICGLGILLLDPIPQDPNYHRFADDRPYFGIPHFLNVISNFPLMLVGIVGLGWALKVRNVAPDPLLLLPYGIFFAGVFLTGVGSCYYHVFPDNKTLVWDRYPMTLAFMALFSAILMEHVSRKGGMILLPGLLLLGFFSVWYWGHTERLDLGDLRLYGGVQFVPLLLIPFILAWFRSGYSKRHYFFYALGFYGLAKVLEHFDREIFQATGVVSGHSLKHLAAALAAFVILFMLCHRQSQEKPGGIL</sequence>
<keyword evidence="1" id="KW-1133">Transmembrane helix</keyword>
<feature type="transmembrane region" description="Helical" evidence="1">
    <location>
        <begin position="49"/>
        <end position="71"/>
    </location>
</feature>
<evidence type="ECO:0000256" key="1">
    <source>
        <dbReference type="SAM" id="Phobius"/>
    </source>
</evidence>
<dbReference type="Proteomes" id="UP000001844">
    <property type="component" value="Chromosome"/>
</dbReference>
<dbReference type="AlphaFoldDB" id="D5BZD0"/>
<feature type="transmembrane region" description="Helical" evidence="1">
    <location>
        <begin position="142"/>
        <end position="159"/>
    </location>
</feature>
<dbReference type="eggNOG" id="ENOG50301FE">
    <property type="taxonomic scope" value="Bacteria"/>
</dbReference>
<organism evidence="2 3">
    <name type="scientific">Nitrosococcus halophilus (strain Nc4)</name>
    <dbReference type="NCBI Taxonomy" id="472759"/>
    <lineage>
        <taxon>Bacteria</taxon>
        <taxon>Pseudomonadati</taxon>
        <taxon>Pseudomonadota</taxon>
        <taxon>Gammaproteobacteria</taxon>
        <taxon>Chromatiales</taxon>
        <taxon>Chromatiaceae</taxon>
        <taxon>Nitrosococcus</taxon>
    </lineage>
</organism>
<dbReference type="EMBL" id="CP001798">
    <property type="protein sequence ID" value="ADE16144.1"/>
    <property type="molecule type" value="Genomic_DNA"/>
</dbReference>
<reference evidence="3" key="1">
    <citation type="submission" date="2010-04" db="EMBL/GenBank/DDBJ databases">
        <title>Complete genome sequence of Nitrosococcus halophilus Nc4, a salt-adapted, aerobic obligate ammonia-oxidizing sulfur purple bacterium.</title>
        <authorList>
            <consortium name="US DOE Joint Genome Institute"/>
            <person name="Campbell M.A."/>
            <person name="Malfatti S.A."/>
            <person name="Chain P.S.G."/>
            <person name="Heidelberg J.F."/>
            <person name="Ward B.B."/>
            <person name="Klotz M.G."/>
        </authorList>
    </citation>
    <scope>NUCLEOTIDE SEQUENCE [LARGE SCALE GENOMIC DNA]</scope>
    <source>
        <strain evidence="3">Nc4</strain>
    </source>
</reference>
<dbReference type="OrthoDB" id="6088058at2"/>
<dbReference type="RefSeq" id="WP_013033994.1">
    <property type="nucleotide sequence ID" value="NC_013960.1"/>
</dbReference>
<evidence type="ECO:0000313" key="3">
    <source>
        <dbReference type="Proteomes" id="UP000001844"/>
    </source>
</evidence>
<protein>
    <recommendedName>
        <fullName evidence="4">Alkaline phytoceramidase</fullName>
    </recommendedName>
</protein>
<accession>D5BZD0</accession>
<dbReference type="KEGG" id="nhl:Nhal_3092"/>
<name>D5BZD0_NITHN</name>
<feature type="transmembrane region" description="Helical" evidence="1">
    <location>
        <begin position="171"/>
        <end position="190"/>
    </location>
</feature>
<keyword evidence="1" id="KW-0812">Transmembrane</keyword>
<dbReference type="STRING" id="472759.Nhal_3092"/>
<dbReference type="PANTHER" id="PTHR34368:SF1">
    <property type="entry name" value="OS01G0962200 PROTEIN"/>
    <property type="match status" value="1"/>
</dbReference>
<evidence type="ECO:0000313" key="2">
    <source>
        <dbReference type="EMBL" id="ADE16144.1"/>
    </source>
</evidence>
<dbReference type="PANTHER" id="PTHR34368">
    <property type="entry name" value="OS01G0962200 PROTEIN"/>
    <property type="match status" value="1"/>
</dbReference>
<dbReference type="HOGENOM" id="CLU_056090_1_0_6"/>
<keyword evidence="3" id="KW-1185">Reference proteome</keyword>
<gene>
    <name evidence="2" type="ordered locus">Nhal_3092</name>
</gene>
<feature type="transmembrane region" description="Helical" evidence="1">
    <location>
        <begin position="117"/>
        <end position="135"/>
    </location>
</feature>
<feature type="transmembrane region" description="Helical" evidence="1">
    <location>
        <begin position="199"/>
        <end position="216"/>
    </location>
</feature>
<feature type="transmembrane region" description="Helical" evidence="1">
    <location>
        <begin position="9"/>
        <end position="29"/>
    </location>
</feature>
<evidence type="ECO:0008006" key="4">
    <source>
        <dbReference type="Google" id="ProtNLM"/>
    </source>
</evidence>
<feature type="transmembrane region" description="Helical" evidence="1">
    <location>
        <begin position="83"/>
        <end position="105"/>
    </location>
</feature>
<keyword evidence="1" id="KW-0472">Membrane</keyword>
<proteinExistence type="predicted"/>